<dbReference type="Pfam" id="PF00072">
    <property type="entry name" value="Response_reg"/>
    <property type="match status" value="1"/>
</dbReference>
<dbReference type="SMART" id="SM00448">
    <property type="entry name" value="REC"/>
    <property type="match status" value="1"/>
</dbReference>
<keyword evidence="1" id="KW-0805">Transcription regulation</keyword>
<proteinExistence type="predicted"/>
<dbReference type="PROSITE" id="PS50043">
    <property type="entry name" value="HTH_LUXR_2"/>
    <property type="match status" value="1"/>
</dbReference>
<evidence type="ECO:0000313" key="8">
    <source>
        <dbReference type="Proteomes" id="UP000436468"/>
    </source>
</evidence>
<dbReference type="InterPro" id="IPR036388">
    <property type="entry name" value="WH-like_DNA-bd_sf"/>
</dbReference>
<dbReference type="InterPro" id="IPR001789">
    <property type="entry name" value="Sig_transdc_resp-reg_receiver"/>
</dbReference>
<dbReference type="Proteomes" id="UP000436468">
    <property type="component" value="Unassembled WGS sequence"/>
</dbReference>
<feature type="domain" description="Response regulatory" evidence="6">
    <location>
        <begin position="4"/>
        <end position="119"/>
    </location>
</feature>
<dbReference type="InterPro" id="IPR000792">
    <property type="entry name" value="Tscrpt_reg_LuxR_C"/>
</dbReference>
<keyword evidence="4" id="KW-0597">Phosphoprotein</keyword>
<evidence type="ECO:0000313" key="7">
    <source>
        <dbReference type="EMBL" id="MVT67530.1"/>
    </source>
</evidence>
<dbReference type="SUPFAM" id="SSF46894">
    <property type="entry name" value="C-terminal effector domain of the bipartite response regulators"/>
    <property type="match status" value="1"/>
</dbReference>
<keyword evidence="2" id="KW-0238">DNA-binding</keyword>
<dbReference type="SMART" id="SM00421">
    <property type="entry name" value="HTH_LUXR"/>
    <property type="match status" value="1"/>
</dbReference>
<evidence type="ECO:0000256" key="3">
    <source>
        <dbReference type="ARBA" id="ARBA00023163"/>
    </source>
</evidence>
<evidence type="ECO:0000259" key="6">
    <source>
        <dbReference type="PROSITE" id="PS50110"/>
    </source>
</evidence>
<organism evidence="7 8">
    <name type="scientific">Bradyrhizobium pachyrhizi</name>
    <dbReference type="NCBI Taxonomy" id="280333"/>
    <lineage>
        <taxon>Bacteria</taxon>
        <taxon>Pseudomonadati</taxon>
        <taxon>Pseudomonadota</taxon>
        <taxon>Alphaproteobacteria</taxon>
        <taxon>Hyphomicrobiales</taxon>
        <taxon>Nitrobacteraceae</taxon>
        <taxon>Bradyrhizobium</taxon>
    </lineage>
</organism>
<evidence type="ECO:0000256" key="2">
    <source>
        <dbReference type="ARBA" id="ARBA00023125"/>
    </source>
</evidence>
<dbReference type="PRINTS" id="PR00038">
    <property type="entry name" value="HTHLUXR"/>
</dbReference>
<dbReference type="GO" id="GO:0003677">
    <property type="term" value="F:DNA binding"/>
    <property type="evidence" value="ECO:0007669"/>
    <property type="project" value="UniProtKB-KW"/>
</dbReference>
<reference evidence="7 8" key="1">
    <citation type="submission" date="2019-12" db="EMBL/GenBank/DDBJ databases">
        <title>Draft genome sequences Bradyrhizobium cajani AMBPC1010, Bradyrhizobium pachyrhizi AMBPC1040 and Bradyrhizobium yuanmingense ALSPC3051, three plant growth promoting strains isolated from nodules of Cajanus cajan L. in Dominican Republic.</title>
        <authorList>
            <person name="Flores-Felix J.D."/>
            <person name="Araujo J."/>
            <person name="Diaz-Alcantara C."/>
            <person name="Gonzalez-Andres F."/>
            <person name="Velazquez E."/>
        </authorList>
    </citation>
    <scope>NUCLEOTIDE SEQUENCE [LARGE SCALE GENOMIC DNA]</scope>
    <source>
        <strain evidence="7 8">1040</strain>
    </source>
</reference>
<dbReference type="PANTHER" id="PTHR44688">
    <property type="entry name" value="DNA-BINDING TRANSCRIPTIONAL ACTIVATOR DEVR_DOSR"/>
    <property type="match status" value="1"/>
</dbReference>
<evidence type="ECO:0000259" key="5">
    <source>
        <dbReference type="PROSITE" id="PS50043"/>
    </source>
</evidence>
<dbReference type="PROSITE" id="PS50110">
    <property type="entry name" value="RESPONSE_REGULATORY"/>
    <property type="match status" value="1"/>
</dbReference>
<dbReference type="GO" id="GO:0000160">
    <property type="term" value="P:phosphorelay signal transduction system"/>
    <property type="evidence" value="ECO:0007669"/>
    <property type="project" value="InterPro"/>
</dbReference>
<name>A0A844SYP6_9BRAD</name>
<dbReference type="PANTHER" id="PTHR44688:SF16">
    <property type="entry name" value="DNA-BINDING TRANSCRIPTIONAL ACTIVATOR DEVR_DOSR"/>
    <property type="match status" value="1"/>
</dbReference>
<dbReference type="CDD" id="cd06170">
    <property type="entry name" value="LuxR_C_like"/>
    <property type="match status" value="1"/>
</dbReference>
<evidence type="ECO:0000256" key="1">
    <source>
        <dbReference type="ARBA" id="ARBA00023015"/>
    </source>
</evidence>
<dbReference type="AlphaFoldDB" id="A0A844SYP6"/>
<dbReference type="Pfam" id="PF00196">
    <property type="entry name" value="GerE"/>
    <property type="match status" value="1"/>
</dbReference>
<dbReference type="Gene3D" id="3.40.50.2300">
    <property type="match status" value="1"/>
</dbReference>
<dbReference type="InterPro" id="IPR016032">
    <property type="entry name" value="Sig_transdc_resp-reg_C-effctor"/>
</dbReference>
<dbReference type="SUPFAM" id="SSF52172">
    <property type="entry name" value="CheY-like"/>
    <property type="match status" value="1"/>
</dbReference>
<comment type="caution">
    <text evidence="7">The sequence shown here is derived from an EMBL/GenBank/DDBJ whole genome shotgun (WGS) entry which is preliminary data.</text>
</comment>
<dbReference type="EMBL" id="WQNF01000014">
    <property type="protein sequence ID" value="MVT67530.1"/>
    <property type="molecule type" value="Genomic_DNA"/>
</dbReference>
<keyword evidence="3" id="KW-0804">Transcription</keyword>
<protein>
    <submittedName>
        <fullName evidence="7">Response regulator</fullName>
    </submittedName>
</protein>
<gene>
    <name evidence="7" type="ORF">GPL21_20720</name>
</gene>
<evidence type="ECO:0000256" key="4">
    <source>
        <dbReference type="PROSITE-ProRule" id="PRU00169"/>
    </source>
</evidence>
<dbReference type="Gene3D" id="1.10.10.10">
    <property type="entry name" value="Winged helix-like DNA-binding domain superfamily/Winged helix DNA-binding domain"/>
    <property type="match status" value="1"/>
</dbReference>
<feature type="modified residue" description="4-aspartylphosphate" evidence="4">
    <location>
        <position position="54"/>
    </location>
</feature>
<keyword evidence="8" id="KW-1185">Reference proteome</keyword>
<dbReference type="GO" id="GO:0006355">
    <property type="term" value="P:regulation of DNA-templated transcription"/>
    <property type="evidence" value="ECO:0007669"/>
    <property type="project" value="InterPro"/>
</dbReference>
<accession>A0A844SYP6</accession>
<dbReference type="InterPro" id="IPR011006">
    <property type="entry name" value="CheY-like_superfamily"/>
</dbReference>
<feature type="domain" description="HTH luxR-type" evidence="5">
    <location>
        <begin position="135"/>
        <end position="200"/>
    </location>
</feature>
<sequence length="202" mass="22973">MRGTIYLVDDDPEFSGAAQRLLELAGYHVQSFPSAERLLAQQLHRNRVDCILLDVRLPAITGPDLQQQLIAQNVELPIIFLSGYEDIPITVRTIKSGAEDFLRKPVTAEILLSTIERAIDKHKTSQQRREEKAIHRTNAAKLTPRERDVFERVVEGKLNKQIANEFGSTVRTIKAHRQRVMEKMQARSLAELVLMAEQLKPS</sequence>